<dbReference type="Gene3D" id="2.60.40.10">
    <property type="entry name" value="Immunoglobulins"/>
    <property type="match status" value="1"/>
</dbReference>
<feature type="domain" description="Immunoglobulin V-set" evidence="2">
    <location>
        <begin position="23"/>
        <end position="124"/>
    </location>
</feature>
<keyword evidence="4" id="KW-1185">Reference proteome</keyword>
<evidence type="ECO:0000256" key="1">
    <source>
        <dbReference type="SAM" id="Phobius"/>
    </source>
</evidence>
<name>A0A0H4YFF8_9POXV</name>
<dbReference type="Pfam" id="PF07686">
    <property type="entry name" value="V-set"/>
    <property type="match status" value="1"/>
</dbReference>
<reference evidence="3 4" key="1">
    <citation type="journal article" date="2015" name="J. Virol.">
        <title>Salmon gill poxvirus, the deepest representative of the Chordopoxvirinae.</title>
        <authorList>
            <person name="Gjessing M.C."/>
            <person name="Yutin N."/>
            <person name="Tengs T."/>
            <person name="Senkevich T."/>
            <person name="Koonin E.V."/>
            <person name="Ronning H.P."/>
            <person name="Alarson M."/>
            <person name="Ylving S."/>
            <person name="Lie K.-I."/>
            <person name="Saure B."/>
            <person name="Tran L."/>
            <person name="Moss B."/>
            <person name="Dale O.B."/>
        </authorList>
    </citation>
    <scope>NUCLEOTIDE SEQUENCE [LARGE SCALE GENOMIC DNA]</scope>
    <source>
        <strain evidence="3">2012-04-F277-L3G</strain>
    </source>
</reference>
<keyword evidence="1" id="KW-0812">Transmembrane</keyword>
<protein>
    <submittedName>
        <fullName evidence="3">Immunoglobulin domain containing protein</fullName>
    </submittedName>
</protein>
<dbReference type="InterPro" id="IPR036179">
    <property type="entry name" value="Ig-like_dom_sf"/>
</dbReference>
<dbReference type="KEGG" id="vg:25392207"/>
<evidence type="ECO:0000259" key="2">
    <source>
        <dbReference type="Pfam" id="PF07686"/>
    </source>
</evidence>
<keyword evidence="1" id="KW-1133">Transmembrane helix</keyword>
<dbReference type="GeneID" id="25392207"/>
<feature type="transmembrane region" description="Helical" evidence="1">
    <location>
        <begin position="144"/>
        <end position="166"/>
    </location>
</feature>
<organism evidence="3 4">
    <name type="scientific">Salmon gill poxvirus</name>
    <dbReference type="NCBI Taxonomy" id="1680908"/>
    <lineage>
        <taxon>Viruses</taxon>
        <taxon>Varidnaviria</taxon>
        <taxon>Bamfordvirae</taxon>
        <taxon>Nucleocytoviricota</taxon>
        <taxon>Pokkesviricetes</taxon>
        <taxon>Chitovirales</taxon>
        <taxon>Poxviridae</taxon>
        <taxon>Chordopoxvirinae</taxon>
        <taxon>Salmonpoxvirus</taxon>
        <taxon>Salmonpoxvirus gillpox</taxon>
        <taxon>Salmon gillpox virus</taxon>
    </lineage>
</organism>
<dbReference type="EMBL" id="KT159937">
    <property type="protein sequence ID" value="AKR04164.1"/>
    <property type="molecule type" value="Genomic_DNA"/>
</dbReference>
<dbReference type="InterPro" id="IPR013106">
    <property type="entry name" value="Ig_V-set"/>
</dbReference>
<accession>A0A0H4YFF8</accession>
<dbReference type="RefSeq" id="YP_009162412.1">
    <property type="nucleotide sequence ID" value="NC_027707.1"/>
</dbReference>
<dbReference type="SUPFAM" id="SSF48726">
    <property type="entry name" value="Immunoglobulin"/>
    <property type="match status" value="1"/>
</dbReference>
<dbReference type="Proteomes" id="UP000105007">
    <property type="component" value="Segment"/>
</dbReference>
<evidence type="ECO:0000313" key="4">
    <source>
        <dbReference type="Proteomes" id="UP000105007"/>
    </source>
</evidence>
<evidence type="ECO:0000313" key="3">
    <source>
        <dbReference type="EMBL" id="AKR04164.1"/>
    </source>
</evidence>
<keyword evidence="1" id="KW-0472">Membrane</keyword>
<dbReference type="InterPro" id="IPR013783">
    <property type="entry name" value="Ig-like_fold"/>
</dbReference>
<proteinExistence type="predicted"/>
<sequence>MIFFLTGLLVVLCRVSSDDYVHVTVFENTDIELPCFQDEEGTYVRETVKFWTKDCNGSLQTNQCDIVSYNKNFYYDKDQNDRHRIVFKNQQTGGPGDMSLMIHKLKISDTGDYLCAARLSVIWQWQWKIVIFKKYKIHVISTQFIMYMVLVGTCCVMLSVGGMFFLHKWYVSRKEKKHNEENNSISEDVG</sequence>
<gene>
    <name evidence="3" type="ORF">SGPV040</name>
</gene>